<feature type="compositionally biased region" description="Low complexity" evidence="1">
    <location>
        <begin position="1069"/>
        <end position="1082"/>
    </location>
</feature>
<dbReference type="InterPro" id="IPR041677">
    <property type="entry name" value="DNA2/NAM7_AAA_11"/>
</dbReference>
<gene>
    <name evidence="5" type="primary">SEN1_1</name>
    <name evidence="5" type="ORF">LPJ53_002105</name>
</gene>
<dbReference type="InterPro" id="IPR027417">
    <property type="entry name" value="P-loop_NTPase"/>
</dbReference>
<feature type="non-terminal residue" evidence="5">
    <location>
        <position position="1580"/>
    </location>
</feature>
<feature type="region of interest" description="Disordered" evidence="1">
    <location>
        <begin position="1046"/>
        <end position="1086"/>
    </location>
</feature>
<keyword evidence="5" id="KW-0347">Helicase</keyword>
<dbReference type="EMBL" id="JANBOJ010000062">
    <property type="protein sequence ID" value="KAJ1723536.1"/>
    <property type="molecule type" value="Genomic_DNA"/>
</dbReference>
<dbReference type="Gene3D" id="3.40.50.300">
    <property type="entry name" value="P-loop containing nucleotide triphosphate hydrolases"/>
    <property type="match status" value="1"/>
</dbReference>
<feature type="region of interest" description="Disordered" evidence="1">
    <location>
        <begin position="1159"/>
        <end position="1199"/>
    </location>
</feature>
<dbReference type="InterPro" id="IPR024481">
    <property type="entry name" value="Helicase_Sen1_N"/>
</dbReference>
<dbReference type="GO" id="GO:0004386">
    <property type="term" value="F:helicase activity"/>
    <property type="evidence" value="ECO:0007669"/>
    <property type="project" value="UniProtKB-KW"/>
</dbReference>
<dbReference type="PANTHER" id="PTHR10887">
    <property type="entry name" value="DNA2/NAM7 HELICASE FAMILY"/>
    <property type="match status" value="1"/>
</dbReference>
<comment type="caution">
    <text evidence="5">The sequence shown here is derived from an EMBL/GenBank/DDBJ whole genome shotgun (WGS) entry which is preliminary data.</text>
</comment>
<evidence type="ECO:0000313" key="5">
    <source>
        <dbReference type="EMBL" id="KAJ1723536.1"/>
    </source>
</evidence>
<feature type="domain" description="Helicase SEN1 beta-barrel" evidence="4">
    <location>
        <begin position="1325"/>
        <end position="1439"/>
    </location>
</feature>
<protein>
    <submittedName>
        <fullName evidence="5">DEAD-box type RNA helicase</fullName>
    </submittedName>
</protein>
<dbReference type="Pfam" id="PF12726">
    <property type="entry name" value="SEN1_N"/>
    <property type="match status" value="1"/>
</dbReference>
<dbReference type="Proteomes" id="UP001149813">
    <property type="component" value="Unassembled WGS sequence"/>
</dbReference>
<dbReference type="GO" id="GO:0016604">
    <property type="term" value="C:nuclear body"/>
    <property type="evidence" value="ECO:0007669"/>
    <property type="project" value="TreeGrafter"/>
</dbReference>
<keyword evidence="5" id="KW-0378">Hydrolase</keyword>
<keyword evidence="6" id="KW-1185">Reference proteome</keyword>
<feature type="compositionally biased region" description="Acidic residues" evidence="1">
    <location>
        <begin position="1179"/>
        <end position="1188"/>
    </location>
</feature>
<evidence type="ECO:0000259" key="4">
    <source>
        <dbReference type="Pfam" id="PF23576"/>
    </source>
</evidence>
<keyword evidence="5" id="KW-0547">Nucleotide-binding</keyword>
<dbReference type="PANTHER" id="PTHR10887:SF495">
    <property type="entry name" value="HELICASE SENATAXIN ISOFORM X1-RELATED"/>
    <property type="match status" value="1"/>
</dbReference>
<evidence type="ECO:0000259" key="2">
    <source>
        <dbReference type="Pfam" id="PF12726"/>
    </source>
</evidence>
<evidence type="ECO:0000313" key="6">
    <source>
        <dbReference type="Proteomes" id="UP001149813"/>
    </source>
</evidence>
<organism evidence="5 6">
    <name type="scientific">Coemansia erecta</name>
    <dbReference type="NCBI Taxonomy" id="147472"/>
    <lineage>
        <taxon>Eukaryota</taxon>
        <taxon>Fungi</taxon>
        <taxon>Fungi incertae sedis</taxon>
        <taxon>Zoopagomycota</taxon>
        <taxon>Kickxellomycotina</taxon>
        <taxon>Kickxellomycetes</taxon>
        <taxon>Kickxellales</taxon>
        <taxon>Kickxellaceae</taxon>
        <taxon>Coemansia</taxon>
    </lineage>
</organism>
<sequence length="1580" mass="174305">MSTIPTLERLQQLLKDTRNKPGDGRALELFLTAGLEYFVQGNAKCWWCTPETRPAATEMFILFSLEQNKAITDYKNALTHQLLSCTSCIKAYYRSKSEVIERYKRYYDPERVALFSKTVEEWDTNRMAEALTRFTEPGNRSHYSGRSVLLEALYDSRTLLVHKTVAEATSKYIRSKLDSEDMFSMGNVLLPGFITLCFSTDALIRQWAWRSIKFATNKNVEVPAASMVPIFAGVLDQVAVLVDERKTQTALLKNAVEWVDEVTFEFCLEDVWRGLRVSLGRLPTKTKETIVDALDGVSVIVCKSLLDIEDADFIDALRTFAEVIGAADRAEIWPRIEKDMGYTATDLVRFILDHQDIRGQFRRKLANSDILSAASVETHHRILRPVLEWITPFVASLVLPHDLPALIELVNSLMFRLRQSLDTSIVQSVLTVHMAIAIIKHCFKLPTVEKFSDGGTFVLAEFLNKHVGFIVDIAQGKDPLSGSDMLTTRSGELIDTMLREDLDVTYTAFQQIGEIAQSMRTDPDSLDSGVIDSSNIPTLIQFRPLWLAVLQYPYSTAIVNKALFAASYLLLFDPLPPDMVRYLPEPWQRAYANFERERERIADTTRQMLLILADTMDTFDFDTRLDFERESLSVLLRCLVSPFKSLHAVVLRILRVDILDSDVGGGGDNEEDAGWQGSGRSIASLSDTQRDLVCYELFSIHHESFVNAMAGIADDCKILVTFNRPAYSCGTNIALIARSIISAASGLIDSGSSEAMARLFFGLCGLLGAILKASSETTIQIKDRSIYMDCVADMFRTVFKMLNAVEFSSFVHLVKASNRLNETQTIDALSTCLAQMLTYLKGRDELDAARGIVKMFGLVASGLADAPGTSMLYPVESVHDLVDGTTGSLSTELRRLLKTITSQKVWEPRSVAISKNRPVQIIIDDDDEALAAIDEDDLSAMLDSLDDEASGQLYVSKPVAAIPKPVPEIPASSDVSRGISSLSVADNSAKPSSSAQNKHAVTGFWSSIGEVQQPVRRTQTSVDRWFGKATAGGSQQDSLTSRLAQRKAETKTHGALQTGALVSGKNKKSSASSGSSSSTSRLKQLRSDFVKDRQAVAARTSRAALTAVPKQIVQAPRAMATVPADVWAADRLGQPSEPPKPMYVRDASKAALAEMERVKNRSARMHVDSGESDISMSSSDEDEEEEGSGDTGTRSSGLKGLLKFTEPTRMIKMIAMPGQYARGKAGTASGGMFFDQQARDRAVAERKAKARLLPSMSLLHSQVLAWTYEDSADMPPQLQGTSMLRIPDSFDDCAQYTKVLQPLLLLESWAQFQRAKEESWGNELGEAVLETRMSVDAFQDITFNMSLADMDGMAENDVVVFAECIDRTKRPFLGSAAAGGVQSGKRDLTGRKTFLALVRSRTFKRDSGQVVVRVHLAGTRLATMTQLLVLNSTWQFFKLFSITPVHREYAALMSLPYLNEQLVQEILQPCGAGAGQALARAEVMECMRVHALNQPQAEAVVAAMQRKHGFTLIQGPPGTGKTKTILGLAGALLCENKRTNQDDDVCVVEDGAQPRRNKLLICAPSNAAVDEIVKRLKCGI</sequence>
<evidence type="ECO:0000259" key="3">
    <source>
        <dbReference type="Pfam" id="PF13086"/>
    </source>
</evidence>
<accession>A0A9W8CTC6</accession>
<dbReference type="OrthoDB" id="6513042at2759"/>
<feature type="domain" description="DNA2/NAM7 helicase helicase" evidence="3">
    <location>
        <begin position="1492"/>
        <end position="1576"/>
    </location>
</feature>
<dbReference type="InterPro" id="IPR045055">
    <property type="entry name" value="DNA2/NAM7-like"/>
</dbReference>
<dbReference type="GO" id="GO:0001147">
    <property type="term" value="F:transcription termination site sequence-specific DNA binding"/>
    <property type="evidence" value="ECO:0007669"/>
    <property type="project" value="TreeGrafter"/>
</dbReference>
<evidence type="ECO:0000256" key="1">
    <source>
        <dbReference type="SAM" id="MobiDB-lite"/>
    </source>
</evidence>
<dbReference type="Pfam" id="PF13086">
    <property type="entry name" value="AAA_11"/>
    <property type="match status" value="1"/>
</dbReference>
<dbReference type="InterPro" id="IPR056474">
    <property type="entry name" value="SEN1_barrel"/>
</dbReference>
<dbReference type="Pfam" id="PF23576">
    <property type="entry name" value="SEN1_barrel"/>
    <property type="match status" value="1"/>
</dbReference>
<feature type="compositionally biased region" description="Basic and acidic residues" evidence="1">
    <location>
        <begin position="1159"/>
        <end position="1169"/>
    </location>
</feature>
<dbReference type="SUPFAM" id="SSF52540">
    <property type="entry name" value="P-loop containing nucleoside triphosphate hydrolases"/>
    <property type="match status" value="1"/>
</dbReference>
<feature type="domain" description="Helicase Sen1 N-terminal" evidence="2">
    <location>
        <begin position="74"/>
        <end position="654"/>
    </location>
</feature>
<name>A0A9W8CTC6_9FUNG</name>
<proteinExistence type="predicted"/>
<reference evidence="5" key="1">
    <citation type="submission" date="2022-07" db="EMBL/GenBank/DDBJ databases">
        <title>Phylogenomic reconstructions and comparative analyses of Kickxellomycotina fungi.</title>
        <authorList>
            <person name="Reynolds N.K."/>
            <person name="Stajich J.E."/>
            <person name="Barry K."/>
            <person name="Grigoriev I.V."/>
            <person name="Crous P."/>
            <person name="Smith M.E."/>
        </authorList>
    </citation>
    <scope>NUCLEOTIDE SEQUENCE</scope>
    <source>
        <strain evidence="5">NBRC 32514</strain>
    </source>
</reference>
<keyword evidence="5" id="KW-0067">ATP-binding</keyword>
<dbReference type="GO" id="GO:0006369">
    <property type="term" value="P:termination of RNA polymerase II transcription"/>
    <property type="evidence" value="ECO:0007669"/>
    <property type="project" value="TreeGrafter"/>
</dbReference>